<dbReference type="EMBL" id="LAZR01026159">
    <property type="protein sequence ID" value="KKL69609.1"/>
    <property type="molecule type" value="Genomic_DNA"/>
</dbReference>
<reference evidence="1" key="1">
    <citation type="journal article" date="2015" name="Nature">
        <title>Complex archaea that bridge the gap between prokaryotes and eukaryotes.</title>
        <authorList>
            <person name="Spang A."/>
            <person name="Saw J.H."/>
            <person name="Jorgensen S.L."/>
            <person name="Zaremba-Niedzwiedzka K."/>
            <person name="Martijn J."/>
            <person name="Lind A.E."/>
            <person name="van Eijk R."/>
            <person name="Schleper C."/>
            <person name="Guy L."/>
            <person name="Ettema T.J."/>
        </authorList>
    </citation>
    <scope>NUCLEOTIDE SEQUENCE</scope>
</reference>
<organism evidence="1">
    <name type="scientific">marine sediment metagenome</name>
    <dbReference type="NCBI Taxonomy" id="412755"/>
    <lineage>
        <taxon>unclassified sequences</taxon>
        <taxon>metagenomes</taxon>
        <taxon>ecological metagenomes</taxon>
    </lineage>
</organism>
<evidence type="ECO:0000313" key="1">
    <source>
        <dbReference type="EMBL" id="KKL69609.1"/>
    </source>
</evidence>
<dbReference type="AlphaFoldDB" id="A0A0F9E6J1"/>
<feature type="non-terminal residue" evidence="1">
    <location>
        <position position="31"/>
    </location>
</feature>
<accession>A0A0F9E6J1</accession>
<name>A0A0F9E6J1_9ZZZZ</name>
<protein>
    <submittedName>
        <fullName evidence="1">Uncharacterized protein</fullName>
    </submittedName>
</protein>
<gene>
    <name evidence="1" type="ORF">LCGC14_2113210</name>
</gene>
<sequence>MSNYYRNKIHADDLISTFDDVLILPGFTDFS</sequence>
<comment type="caution">
    <text evidence="1">The sequence shown here is derived from an EMBL/GenBank/DDBJ whole genome shotgun (WGS) entry which is preliminary data.</text>
</comment>
<proteinExistence type="predicted"/>